<sequence length="484" mass="52148">MHAAYCMQARNHGCHSDSRQIARLSGCLNAVARVAVWRTACMPKLCNGPLPLPCTAYCALPIAFTVYTQETSLKSTRYILLTGFLSLIAFTAQARQWVASWQASPQPVWAQDFAFPTGIPQAIQDATFTQNVMISRGGKRLRLVISNRYGTAPLVVEQTTVSRKTGNAGLTDAPKTATFSGRAVVTIAPGQQVISDPLDMPVADLQQLQIAHYVKAKMALETFHWDGRQQAMFRKGNQTQSPMSVADQVLHRTQARVFLTRIDTESESPACTAAVLGDSITDGNGVPIDSNTRVTDYMADTLRSAGIGVINAGISGARLLGDKMGEHAMARISHDVFDAPGVTTLVLFIGINDISWPGTAFAPTQSMPALSSLQAGYRKLAAFAKSRGLRVIGVTLAPFRGALAGTPLDNYYDDRKNHLRLAVNAWIRDAGVFDAVVDADRLLQDRHDATKLDARYDSGDHLHPGPAGNAVLAQAIAGQISSCQ</sequence>
<protein>
    <submittedName>
        <fullName evidence="2">Lipase</fullName>
    </submittedName>
</protein>
<dbReference type="EMBL" id="DOEK01000046">
    <property type="protein sequence ID" value="HBP31817.1"/>
    <property type="molecule type" value="Genomic_DNA"/>
</dbReference>
<evidence type="ECO:0000259" key="1">
    <source>
        <dbReference type="Pfam" id="PF13472"/>
    </source>
</evidence>
<dbReference type="Proteomes" id="UP000264036">
    <property type="component" value="Unassembled WGS sequence"/>
</dbReference>
<dbReference type="InterPro" id="IPR013830">
    <property type="entry name" value="SGNH_hydro"/>
</dbReference>
<name>A0A356LLE8_9BURK</name>
<gene>
    <name evidence="2" type="ORF">DD666_20710</name>
</gene>
<dbReference type="AlphaFoldDB" id="A0A356LLE8"/>
<dbReference type="PANTHER" id="PTHR43784">
    <property type="entry name" value="GDSL-LIKE LIPASE/ACYLHYDROLASE, PUTATIVE (AFU_ORTHOLOGUE AFUA_2G00820)-RELATED"/>
    <property type="match status" value="1"/>
</dbReference>
<comment type="caution">
    <text evidence="2">The sequence shown here is derived from an EMBL/GenBank/DDBJ whole genome shotgun (WGS) entry which is preliminary data.</text>
</comment>
<dbReference type="Pfam" id="PF13472">
    <property type="entry name" value="Lipase_GDSL_2"/>
    <property type="match status" value="1"/>
</dbReference>
<accession>A0A356LLE8</accession>
<dbReference type="SUPFAM" id="SSF52266">
    <property type="entry name" value="SGNH hydrolase"/>
    <property type="match status" value="1"/>
</dbReference>
<organism evidence="2 3">
    <name type="scientific">Advenella kashmirensis</name>
    <dbReference type="NCBI Taxonomy" id="310575"/>
    <lineage>
        <taxon>Bacteria</taxon>
        <taxon>Pseudomonadati</taxon>
        <taxon>Pseudomonadota</taxon>
        <taxon>Betaproteobacteria</taxon>
        <taxon>Burkholderiales</taxon>
        <taxon>Alcaligenaceae</taxon>
    </lineage>
</organism>
<dbReference type="Gene3D" id="3.40.50.1110">
    <property type="entry name" value="SGNH hydrolase"/>
    <property type="match status" value="1"/>
</dbReference>
<proteinExistence type="predicted"/>
<reference evidence="2 3" key="1">
    <citation type="journal article" date="2018" name="Nat. Biotechnol.">
        <title>A standardized bacterial taxonomy based on genome phylogeny substantially revises the tree of life.</title>
        <authorList>
            <person name="Parks D.H."/>
            <person name="Chuvochina M."/>
            <person name="Waite D.W."/>
            <person name="Rinke C."/>
            <person name="Skarshewski A."/>
            <person name="Chaumeil P.A."/>
            <person name="Hugenholtz P."/>
        </authorList>
    </citation>
    <scope>NUCLEOTIDE SEQUENCE [LARGE SCALE GENOMIC DNA]</scope>
    <source>
        <strain evidence="2">UBA10707</strain>
    </source>
</reference>
<dbReference type="GO" id="GO:0016788">
    <property type="term" value="F:hydrolase activity, acting on ester bonds"/>
    <property type="evidence" value="ECO:0007669"/>
    <property type="project" value="UniProtKB-ARBA"/>
</dbReference>
<dbReference type="PANTHER" id="PTHR43784:SF2">
    <property type="entry name" value="GDSL-LIKE LIPASE_ACYLHYDROLASE, PUTATIVE (AFU_ORTHOLOGUE AFUA_2G00820)-RELATED"/>
    <property type="match status" value="1"/>
</dbReference>
<dbReference type="InterPro" id="IPR036514">
    <property type="entry name" value="SGNH_hydro_sf"/>
</dbReference>
<feature type="domain" description="SGNH hydrolase-type esterase" evidence="1">
    <location>
        <begin position="275"/>
        <end position="470"/>
    </location>
</feature>
<evidence type="ECO:0000313" key="3">
    <source>
        <dbReference type="Proteomes" id="UP000264036"/>
    </source>
</evidence>
<dbReference type="InterPro" id="IPR053140">
    <property type="entry name" value="GDSL_Rv0518-like"/>
</dbReference>
<evidence type="ECO:0000313" key="2">
    <source>
        <dbReference type="EMBL" id="HBP31817.1"/>
    </source>
</evidence>